<keyword evidence="3" id="KW-1185">Reference proteome</keyword>
<feature type="region of interest" description="Disordered" evidence="1">
    <location>
        <begin position="24"/>
        <end position="43"/>
    </location>
</feature>
<evidence type="ECO:0000256" key="1">
    <source>
        <dbReference type="SAM" id="MobiDB-lite"/>
    </source>
</evidence>
<dbReference type="EMBL" id="MU859114">
    <property type="protein sequence ID" value="KAK3952932.1"/>
    <property type="molecule type" value="Genomic_DNA"/>
</dbReference>
<reference evidence="2" key="2">
    <citation type="submission" date="2023-06" db="EMBL/GenBank/DDBJ databases">
        <authorList>
            <consortium name="Lawrence Berkeley National Laboratory"/>
            <person name="Mondo S.J."/>
            <person name="Hensen N."/>
            <person name="Bonometti L."/>
            <person name="Westerberg I."/>
            <person name="Brannstrom I.O."/>
            <person name="Guillou S."/>
            <person name="Cros-Aarteil S."/>
            <person name="Calhoun S."/>
            <person name="Haridas S."/>
            <person name="Kuo A."/>
            <person name="Pangilinan J."/>
            <person name="Riley R."/>
            <person name="Labutti K."/>
            <person name="Andreopoulos B."/>
            <person name="Lipzen A."/>
            <person name="Chen C."/>
            <person name="Yanf M."/>
            <person name="Daum C."/>
            <person name="Ng V."/>
            <person name="Clum A."/>
            <person name="Steindorff A."/>
            <person name="Ohm R."/>
            <person name="Martin F."/>
            <person name="Silar P."/>
            <person name="Natvig D."/>
            <person name="Lalanne C."/>
            <person name="Gautier V."/>
            <person name="Ament-Velasquez S.L."/>
            <person name="Kruys A."/>
            <person name="Hutchinson M.I."/>
            <person name="Powell A.J."/>
            <person name="Barry K."/>
            <person name="Miller A.N."/>
            <person name="Grigoriev I.V."/>
            <person name="Debuchy R."/>
            <person name="Gladieux P."/>
            <person name="Thoren M.H."/>
            <person name="Johannesson H."/>
        </authorList>
    </citation>
    <scope>NUCLEOTIDE SEQUENCE</scope>
    <source>
        <strain evidence="2">CBS 626.80</strain>
    </source>
</reference>
<reference evidence="2" key="1">
    <citation type="journal article" date="2023" name="Mol. Phylogenet. Evol.">
        <title>Genome-scale phylogeny and comparative genomics of the fungal order Sordariales.</title>
        <authorList>
            <person name="Hensen N."/>
            <person name="Bonometti L."/>
            <person name="Westerberg I."/>
            <person name="Brannstrom I.O."/>
            <person name="Guillou S."/>
            <person name="Cros-Aarteil S."/>
            <person name="Calhoun S."/>
            <person name="Haridas S."/>
            <person name="Kuo A."/>
            <person name="Mondo S."/>
            <person name="Pangilinan J."/>
            <person name="Riley R."/>
            <person name="LaButti K."/>
            <person name="Andreopoulos B."/>
            <person name="Lipzen A."/>
            <person name="Chen C."/>
            <person name="Yan M."/>
            <person name="Daum C."/>
            <person name="Ng V."/>
            <person name="Clum A."/>
            <person name="Steindorff A."/>
            <person name="Ohm R.A."/>
            <person name="Martin F."/>
            <person name="Silar P."/>
            <person name="Natvig D.O."/>
            <person name="Lalanne C."/>
            <person name="Gautier V."/>
            <person name="Ament-Velasquez S.L."/>
            <person name="Kruys A."/>
            <person name="Hutchinson M.I."/>
            <person name="Powell A.J."/>
            <person name="Barry K."/>
            <person name="Miller A.N."/>
            <person name="Grigoriev I.V."/>
            <person name="Debuchy R."/>
            <person name="Gladieux P."/>
            <person name="Hiltunen Thoren M."/>
            <person name="Johannesson H."/>
        </authorList>
    </citation>
    <scope>NUCLEOTIDE SEQUENCE</scope>
    <source>
        <strain evidence="2">CBS 626.80</strain>
    </source>
</reference>
<comment type="caution">
    <text evidence="2">The sequence shown here is derived from an EMBL/GenBank/DDBJ whole genome shotgun (WGS) entry which is preliminary data.</text>
</comment>
<organism evidence="2 3">
    <name type="scientific">Pseudoneurospora amorphoporcata</name>
    <dbReference type="NCBI Taxonomy" id="241081"/>
    <lineage>
        <taxon>Eukaryota</taxon>
        <taxon>Fungi</taxon>
        <taxon>Dikarya</taxon>
        <taxon>Ascomycota</taxon>
        <taxon>Pezizomycotina</taxon>
        <taxon>Sordariomycetes</taxon>
        <taxon>Sordariomycetidae</taxon>
        <taxon>Sordariales</taxon>
        <taxon>Sordariaceae</taxon>
        <taxon>Pseudoneurospora</taxon>
    </lineage>
</organism>
<name>A0AAN6NZV6_9PEZI</name>
<proteinExistence type="predicted"/>
<gene>
    <name evidence="2" type="ORF">QBC32DRAFT_130841</name>
</gene>
<evidence type="ECO:0000313" key="3">
    <source>
        <dbReference type="Proteomes" id="UP001303222"/>
    </source>
</evidence>
<dbReference type="AlphaFoldDB" id="A0AAN6NZV6"/>
<accession>A0AAN6NZV6</accession>
<protein>
    <submittedName>
        <fullName evidence="2">Uncharacterized protein</fullName>
    </submittedName>
</protein>
<feature type="compositionally biased region" description="Polar residues" evidence="1">
    <location>
        <begin position="24"/>
        <end position="39"/>
    </location>
</feature>
<dbReference type="Proteomes" id="UP001303222">
    <property type="component" value="Unassembled WGS sequence"/>
</dbReference>
<evidence type="ECO:0000313" key="2">
    <source>
        <dbReference type="EMBL" id="KAK3952932.1"/>
    </source>
</evidence>
<sequence length="202" mass="22110">MPCRPQWPPSRLALAKGVLCSDTRSPNWTGQAPSKTPCTSRKDALSRRTRTWPGYFSPTYHCVEACVLATDTLKIFLGAVHRHAGFPSNSKCLQNSASLPRENGGEGRQVVIATRFSPGLRGECTYRSDVGYMGGTTERRGAFWAANTTFFNQFGVGNGTQWILLPPSNGTRVDKKTALDIWRPVHPKAHVVATGFNSTARA</sequence>